<dbReference type="EMBL" id="JAEVFJ010000059">
    <property type="protein sequence ID" value="KAH8078403.1"/>
    <property type="molecule type" value="Genomic_DNA"/>
</dbReference>
<name>A0A8K0XK18_9AGAR</name>
<evidence type="ECO:0000313" key="2">
    <source>
        <dbReference type="Proteomes" id="UP000813824"/>
    </source>
</evidence>
<dbReference type="AlphaFoldDB" id="A0A8K0XK18"/>
<protein>
    <submittedName>
        <fullName evidence="1">Uncharacterized protein</fullName>
    </submittedName>
</protein>
<sequence length="510" mass="58153">MFLVGGSDLVAAPAPLAKSCMRVFLCLRVKSRRLISCLDRCDTMGILTLFMATMTFVDTSHDVVGDGERIKKYMYRCLFHVLLLKNLPPSERRIYNAWYLLMFELAHGRGTQLAQHLLQFVKPGRGHTAFLLQLVDFKSNRWKYFPKSLGTALVSQLYAPAANVSDQDALDHGFLDVLGVFASEAPKSLVQTFSMHMFLQIILVDLQPINDVGGQPMQRFFNYLAELSFGRSNTTLAAWETLPPSVGTFANFVCHVPSDSLHTLVAYIMDAMTPFAVQDPEERTFQQSREDVVSQHRNCLSMELCHATYPFLRFTYFLLHSHPDAPRVFLDAGLLSTLEGLWINRFPEHFPGYLDFLKSGLLLTVGVISKRRELWPRLFSSRFSSWFVNSRMYRWYLPPPLEHVEVRYLIVAIMHHLTVTQSGQRLETGLCHDFLTVLSEADAQDHTLLDSGIIVLLCCASLPEERGRPLSHALRMHGNPERIPTLLQKVCEFLDRRNDSLVILCMTSRF</sequence>
<proteinExistence type="predicted"/>
<gene>
    <name evidence="1" type="ORF">BXZ70DRAFT_660970</name>
</gene>
<organism evidence="1 2">
    <name type="scientific">Cristinia sonorae</name>
    <dbReference type="NCBI Taxonomy" id="1940300"/>
    <lineage>
        <taxon>Eukaryota</taxon>
        <taxon>Fungi</taxon>
        <taxon>Dikarya</taxon>
        <taxon>Basidiomycota</taxon>
        <taxon>Agaricomycotina</taxon>
        <taxon>Agaricomycetes</taxon>
        <taxon>Agaricomycetidae</taxon>
        <taxon>Agaricales</taxon>
        <taxon>Pleurotineae</taxon>
        <taxon>Stephanosporaceae</taxon>
        <taxon>Cristinia</taxon>
    </lineage>
</organism>
<keyword evidence="2" id="KW-1185">Reference proteome</keyword>
<accession>A0A8K0XK18</accession>
<comment type="caution">
    <text evidence="1">The sequence shown here is derived from an EMBL/GenBank/DDBJ whole genome shotgun (WGS) entry which is preliminary data.</text>
</comment>
<reference evidence="1" key="1">
    <citation type="journal article" date="2021" name="New Phytol.">
        <title>Evolutionary innovations through gain and loss of genes in the ectomycorrhizal Boletales.</title>
        <authorList>
            <person name="Wu G."/>
            <person name="Miyauchi S."/>
            <person name="Morin E."/>
            <person name="Kuo A."/>
            <person name="Drula E."/>
            <person name="Varga T."/>
            <person name="Kohler A."/>
            <person name="Feng B."/>
            <person name="Cao Y."/>
            <person name="Lipzen A."/>
            <person name="Daum C."/>
            <person name="Hundley H."/>
            <person name="Pangilinan J."/>
            <person name="Johnson J."/>
            <person name="Barry K."/>
            <person name="LaButti K."/>
            <person name="Ng V."/>
            <person name="Ahrendt S."/>
            <person name="Min B."/>
            <person name="Choi I.G."/>
            <person name="Park H."/>
            <person name="Plett J.M."/>
            <person name="Magnuson J."/>
            <person name="Spatafora J.W."/>
            <person name="Nagy L.G."/>
            <person name="Henrissat B."/>
            <person name="Grigoriev I.V."/>
            <person name="Yang Z.L."/>
            <person name="Xu J."/>
            <person name="Martin F.M."/>
        </authorList>
    </citation>
    <scope>NUCLEOTIDE SEQUENCE</scope>
    <source>
        <strain evidence="1">KKN 215</strain>
    </source>
</reference>
<evidence type="ECO:0000313" key="1">
    <source>
        <dbReference type="EMBL" id="KAH8078403.1"/>
    </source>
</evidence>
<dbReference type="Proteomes" id="UP000813824">
    <property type="component" value="Unassembled WGS sequence"/>
</dbReference>